<organism evidence="2 3">
    <name type="scientific">Zooshikella harenae</name>
    <dbReference type="NCBI Taxonomy" id="2827238"/>
    <lineage>
        <taxon>Bacteria</taxon>
        <taxon>Pseudomonadati</taxon>
        <taxon>Pseudomonadota</taxon>
        <taxon>Gammaproteobacteria</taxon>
        <taxon>Oceanospirillales</taxon>
        <taxon>Zooshikellaceae</taxon>
        <taxon>Zooshikella</taxon>
    </lineage>
</organism>
<name>A0ABS5ZIU5_9GAMM</name>
<dbReference type="Proteomes" id="UP000690515">
    <property type="component" value="Unassembled WGS sequence"/>
</dbReference>
<dbReference type="Gene3D" id="1.10.150.20">
    <property type="entry name" value="5' to 3' exonuclease, C-terminal subdomain"/>
    <property type="match status" value="1"/>
</dbReference>
<evidence type="ECO:0000256" key="1">
    <source>
        <dbReference type="SAM" id="MobiDB-lite"/>
    </source>
</evidence>
<feature type="compositionally biased region" description="Polar residues" evidence="1">
    <location>
        <begin position="20"/>
        <end position="29"/>
    </location>
</feature>
<proteinExistence type="predicted"/>
<dbReference type="SUPFAM" id="SSF158702">
    <property type="entry name" value="Sec63 N-terminal domain-like"/>
    <property type="match status" value="1"/>
</dbReference>
<accession>A0ABS5ZIU5</accession>
<protein>
    <submittedName>
        <fullName evidence="2">Helix-hairpin-helix domain-containing protein</fullName>
    </submittedName>
</protein>
<gene>
    <name evidence="2" type="ORF">KCG35_17755</name>
</gene>
<keyword evidence="3" id="KW-1185">Reference proteome</keyword>
<dbReference type="Pfam" id="PF14520">
    <property type="entry name" value="HHH_5"/>
    <property type="match status" value="1"/>
</dbReference>
<reference evidence="2 3" key="1">
    <citation type="submission" date="2021-04" db="EMBL/GenBank/DDBJ databases">
        <authorList>
            <person name="Pira H."/>
            <person name="Risdian C."/>
            <person name="Wink J."/>
        </authorList>
    </citation>
    <scope>NUCLEOTIDE SEQUENCE [LARGE SCALE GENOMIC DNA]</scope>
    <source>
        <strain evidence="2 3">WH53</strain>
    </source>
</reference>
<dbReference type="RefSeq" id="WP_215821139.1">
    <property type="nucleotide sequence ID" value="NZ_JAGSOY010000054.1"/>
</dbReference>
<evidence type="ECO:0000313" key="2">
    <source>
        <dbReference type="EMBL" id="MBU2712917.1"/>
    </source>
</evidence>
<evidence type="ECO:0000313" key="3">
    <source>
        <dbReference type="Proteomes" id="UP000690515"/>
    </source>
</evidence>
<feature type="region of interest" description="Disordered" evidence="1">
    <location>
        <begin position="1"/>
        <end position="105"/>
    </location>
</feature>
<comment type="caution">
    <text evidence="2">The sequence shown here is derived from an EMBL/GenBank/DDBJ whole genome shotgun (WGS) entry which is preliminary data.</text>
</comment>
<feature type="compositionally biased region" description="Polar residues" evidence="1">
    <location>
        <begin position="69"/>
        <end position="80"/>
    </location>
</feature>
<sequence>MFKKLFSWFSAKTSEDNTSDKTNNNSHLTDQQDKTHQVQENIVNNKPVIHKPSSEDIQAAAVEDESQDKSTQFDSIGTESSEQDEDIKQVTATQEKREESPIEPQKLAEDGAFVFAANLTLYTSLDVLQLHGKHVEELPEESTQKKNGEWINSVDFALRSDENGMFKSDIGFVEESEYLAFLITCREIVESNLAYEKKLEALSAKMDANPLWNSWGQRKLKNKEDWISDLIIKEETRVITGLSLANAKTLFNQGYTSLDAIATAPDEVLISLPRVGKKTLENIRQAVS</sequence>
<dbReference type="EMBL" id="JAGSOY010000054">
    <property type="protein sequence ID" value="MBU2712917.1"/>
    <property type="molecule type" value="Genomic_DNA"/>
</dbReference>